<reference evidence="5" key="1">
    <citation type="submission" date="2023-06" db="EMBL/GenBank/DDBJ databases">
        <title>Genome-scale phylogeny and comparative genomics of the fungal order Sordariales.</title>
        <authorList>
            <consortium name="Lawrence Berkeley National Laboratory"/>
            <person name="Hensen N."/>
            <person name="Bonometti L."/>
            <person name="Westerberg I."/>
            <person name="Brannstrom I.O."/>
            <person name="Guillou S."/>
            <person name="Cros-Aarteil S."/>
            <person name="Calhoun S."/>
            <person name="Haridas S."/>
            <person name="Kuo A."/>
            <person name="Mondo S."/>
            <person name="Pangilinan J."/>
            <person name="Riley R."/>
            <person name="LaButti K."/>
            <person name="Andreopoulos B."/>
            <person name="Lipzen A."/>
            <person name="Chen C."/>
            <person name="Yanf M."/>
            <person name="Daum C."/>
            <person name="Ng V."/>
            <person name="Clum A."/>
            <person name="Steindorff A."/>
            <person name="Ohm R."/>
            <person name="Martin F."/>
            <person name="Silar P."/>
            <person name="Natvig D."/>
            <person name="Lalanne C."/>
            <person name="Gautier V."/>
            <person name="Ament-velasquez S.L."/>
            <person name="Kruys A."/>
            <person name="Hutchinson M.I."/>
            <person name="Powell A.J."/>
            <person name="Barry K."/>
            <person name="Miller A.N."/>
            <person name="Grigoriev I.V."/>
            <person name="Debuchy R."/>
            <person name="Gladieux P."/>
            <person name="Thoren M.H."/>
            <person name="Johannesson H."/>
        </authorList>
    </citation>
    <scope>NUCLEOTIDE SEQUENCE</scope>
    <source>
        <strain evidence="5">SMH3391-2</strain>
    </source>
</reference>
<dbReference type="Gene3D" id="1.25.40.20">
    <property type="entry name" value="Ankyrin repeat-containing domain"/>
    <property type="match status" value="2"/>
</dbReference>
<gene>
    <name evidence="5" type="ORF">B0T17DRAFT_516340</name>
</gene>
<dbReference type="Proteomes" id="UP001174934">
    <property type="component" value="Unassembled WGS sequence"/>
</dbReference>
<feature type="compositionally biased region" description="Basic and acidic residues" evidence="4">
    <location>
        <begin position="366"/>
        <end position="376"/>
    </location>
</feature>
<evidence type="ECO:0000313" key="6">
    <source>
        <dbReference type="Proteomes" id="UP001174934"/>
    </source>
</evidence>
<proteinExistence type="predicted"/>
<feature type="compositionally biased region" description="Basic and acidic residues" evidence="4">
    <location>
        <begin position="29"/>
        <end position="47"/>
    </location>
</feature>
<evidence type="ECO:0000313" key="5">
    <source>
        <dbReference type="EMBL" id="KAK0635464.1"/>
    </source>
</evidence>
<dbReference type="AlphaFoldDB" id="A0AA40CFI8"/>
<keyword evidence="1" id="KW-0677">Repeat</keyword>
<dbReference type="SUPFAM" id="SSF48403">
    <property type="entry name" value="Ankyrin repeat"/>
    <property type="match status" value="1"/>
</dbReference>
<sequence length="383" mass="41664">MELNIELTTDRNNRRRLQNRIAQRKFRQSRAEKSNQERAIEAARDDSNNSNNSNNDAPSAPPATATHHHQDAEARSSQPSPPFQDISTGGAFSSDLFANSIHALGTPNIPQGIASYNSSPGLDDANFLESLVSSTHSSLSQNSYQTRFDQALDFHTAPNGSSRTICDGAGPGTRHDPLQHHASVTAPHVHHTPVTAITPHRLNNHSQDSSVTALQATHTEDGHSKGWLSALHIAARRGHERIVSTLIKHNIDCNEKDSDGRTALMHAAIDGHDSVASALLAHGARISDADRRSRTALHWAVLGQHEGVLRLLLTFYADRGWEHGLDIMDDLGWTALHIAVEKGFEAGVEMLLQSGANLHAKARKTCNGDDDKDDSRLTANTTT</sequence>
<dbReference type="PROSITE" id="PS50297">
    <property type="entry name" value="ANK_REP_REGION"/>
    <property type="match status" value="3"/>
</dbReference>
<evidence type="ECO:0000256" key="3">
    <source>
        <dbReference type="PROSITE-ProRule" id="PRU00023"/>
    </source>
</evidence>
<dbReference type="Pfam" id="PF12796">
    <property type="entry name" value="Ank_2"/>
    <property type="match status" value="2"/>
</dbReference>
<feature type="compositionally biased region" description="Low complexity" evidence="4">
    <location>
        <begin position="48"/>
        <end position="58"/>
    </location>
</feature>
<feature type="compositionally biased region" description="Basic residues" evidence="4">
    <location>
        <begin position="13"/>
        <end position="28"/>
    </location>
</feature>
<protein>
    <submittedName>
        <fullName evidence="5">Ankyrin repeat-containing domain protein</fullName>
    </submittedName>
</protein>
<name>A0AA40CFI8_9PEZI</name>
<accession>A0AA40CFI8</accession>
<evidence type="ECO:0000256" key="4">
    <source>
        <dbReference type="SAM" id="MobiDB-lite"/>
    </source>
</evidence>
<dbReference type="InterPro" id="IPR036770">
    <property type="entry name" value="Ankyrin_rpt-contain_sf"/>
</dbReference>
<dbReference type="EMBL" id="JAULSR010000001">
    <property type="protein sequence ID" value="KAK0635464.1"/>
    <property type="molecule type" value="Genomic_DNA"/>
</dbReference>
<dbReference type="PROSITE" id="PS50088">
    <property type="entry name" value="ANK_REPEAT"/>
    <property type="match status" value="3"/>
</dbReference>
<comment type="caution">
    <text evidence="5">The sequence shown here is derived from an EMBL/GenBank/DDBJ whole genome shotgun (WGS) entry which is preliminary data.</text>
</comment>
<feature type="repeat" description="ANK" evidence="3">
    <location>
        <begin position="331"/>
        <end position="363"/>
    </location>
</feature>
<keyword evidence="2 3" id="KW-0040">ANK repeat</keyword>
<evidence type="ECO:0000256" key="1">
    <source>
        <dbReference type="ARBA" id="ARBA00022737"/>
    </source>
</evidence>
<feature type="repeat" description="ANK" evidence="3">
    <location>
        <begin position="226"/>
        <end position="258"/>
    </location>
</feature>
<feature type="region of interest" description="Disordered" evidence="4">
    <location>
        <begin position="1"/>
        <end position="91"/>
    </location>
</feature>
<organism evidence="5 6">
    <name type="scientific">Bombardia bombarda</name>
    <dbReference type="NCBI Taxonomy" id="252184"/>
    <lineage>
        <taxon>Eukaryota</taxon>
        <taxon>Fungi</taxon>
        <taxon>Dikarya</taxon>
        <taxon>Ascomycota</taxon>
        <taxon>Pezizomycotina</taxon>
        <taxon>Sordariomycetes</taxon>
        <taxon>Sordariomycetidae</taxon>
        <taxon>Sordariales</taxon>
        <taxon>Lasiosphaeriaceae</taxon>
        <taxon>Bombardia</taxon>
    </lineage>
</organism>
<feature type="repeat" description="ANK" evidence="3">
    <location>
        <begin position="259"/>
        <end position="291"/>
    </location>
</feature>
<dbReference type="PANTHER" id="PTHR24173">
    <property type="entry name" value="ANKYRIN REPEAT CONTAINING"/>
    <property type="match status" value="1"/>
</dbReference>
<dbReference type="InterPro" id="IPR002110">
    <property type="entry name" value="Ankyrin_rpt"/>
</dbReference>
<evidence type="ECO:0000256" key="2">
    <source>
        <dbReference type="ARBA" id="ARBA00023043"/>
    </source>
</evidence>
<feature type="region of interest" description="Disordered" evidence="4">
    <location>
        <begin position="363"/>
        <end position="383"/>
    </location>
</feature>
<dbReference type="SMART" id="SM00248">
    <property type="entry name" value="ANK"/>
    <property type="match status" value="4"/>
</dbReference>
<keyword evidence="6" id="KW-1185">Reference proteome</keyword>
<dbReference type="PANTHER" id="PTHR24173:SF74">
    <property type="entry name" value="ANKYRIN REPEAT DOMAIN-CONTAINING PROTEIN 16"/>
    <property type="match status" value="1"/>
</dbReference>